<feature type="region of interest" description="Disordered" evidence="1">
    <location>
        <begin position="94"/>
        <end position="118"/>
    </location>
</feature>
<dbReference type="STRING" id="444597.BST26_15780"/>
<proteinExistence type="predicted"/>
<protein>
    <recommendedName>
        <fullName evidence="4">LysM domain-containing protein</fullName>
    </recommendedName>
</protein>
<evidence type="ECO:0000313" key="3">
    <source>
        <dbReference type="Proteomes" id="UP000192801"/>
    </source>
</evidence>
<accession>A0A1X0D4S7</accession>
<organism evidence="2 3">
    <name type="scientific">Mycolicibacterium insubricum</name>
    <dbReference type="NCBI Taxonomy" id="444597"/>
    <lineage>
        <taxon>Bacteria</taxon>
        <taxon>Bacillati</taxon>
        <taxon>Actinomycetota</taxon>
        <taxon>Actinomycetes</taxon>
        <taxon>Mycobacteriales</taxon>
        <taxon>Mycobacteriaceae</taxon>
        <taxon>Mycolicibacterium</taxon>
    </lineage>
</organism>
<dbReference type="EMBL" id="MVHS01000043">
    <property type="protein sequence ID" value="ORA67411.1"/>
    <property type="molecule type" value="Genomic_DNA"/>
</dbReference>
<keyword evidence="3" id="KW-1185">Reference proteome</keyword>
<evidence type="ECO:0000313" key="2">
    <source>
        <dbReference type="EMBL" id="ORA67411.1"/>
    </source>
</evidence>
<reference evidence="2 3" key="1">
    <citation type="submission" date="2016-12" db="EMBL/GenBank/DDBJ databases">
        <title>The new phylogeny of genus Mycobacterium.</title>
        <authorList>
            <person name="Tortoli E."/>
            <person name="Trovato A."/>
            <person name="Cirillo D.M."/>
        </authorList>
    </citation>
    <scope>NUCLEOTIDE SEQUENCE [LARGE SCALE GENOMIC DNA]</scope>
    <source>
        <strain evidence="2 3">DSM 45130</strain>
    </source>
</reference>
<sequence>MDQLLGGTPAGSPTDPTSRYHDVGTSIFGDGLDAVTYYRRRLIPEPRAHTLLYQTRIADGDRRDNLAQRHLNSPYLWWILADANAIRDASELEGPAGQALRITTPATPEATDSDDEHA</sequence>
<evidence type="ECO:0000256" key="1">
    <source>
        <dbReference type="SAM" id="MobiDB-lite"/>
    </source>
</evidence>
<gene>
    <name evidence="2" type="ORF">BST26_15780</name>
</gene>
<dbReference type="Proteomes" id="UP000192801">
    <property type="component" value="Unassembled WGS sequence"/>
</dbReference>
<name>A0A1X0D4S7_9MYCO</name>
<feature type="region of interest" description="Disordered" evidence="1">
    <location>
        <begin position="1"/>
        <end position="22"/>
    </location>
</feature>
<comment type="caution">
    <text evidence="2">The sequence shown here is derived from an EMBL/GenBank/DDBJ whole genome shotgun (WGS) entry which is preliminary data.</text>
</comment>
<evidence type="ECO:0008006" key="4">
    <source>
        <dbReference type="Google" id="ProtNLM"/>
    </source>
</evidence>
<dbReference type="AlphaFoldDB" id="A0A1X0D4S7"/>